<protein>
    <submittedName>
        <fullName evidence="2">Uncharacterized protein</fullName>
    </submittedName>
</protein>
<feature type="region of interest" description="Disordered" evidence="1">
    <location>
        <begin position="84"/>
        <end position="103"/>
    </location>
</feature>
<name>A0AAD5L6M3_9CRUS</name>
<reference evidence="2 3" key="1">
    <citation type="submission" date="2022-05" db="EMBL/GenBank/DDBJ databases">
        <title>A multi-omics perspective on studying reproductive biology in Daphnia sinensis.</title>
        <authorList>
            <person name="Jia J."/>
        </authorList>
    </citation>
    <scope>NUCLEOTIDE SEQUENCE [LARGE SCALE GENOMIC DNA]</scope>
    <source>
        <strain evidence="2 3">WSL</strain>
    </source>
</reference>
<dbReference type="EMBL" id="WJBH02000010">
    <property type="protein sequence ID" value="KAI9552033.1"/>
    <property type="molecule type" value="Genomic_DNA"/>
</dbReference>
<keyword evidence="3" id="KW-1185">Reference proteome</keyword>
<accession>A0AAD5L6M3</accession>
<evidence type="ECO:0000313" key="3">
    <source>
        <dbReference type="Proteomes" id="UP000820818"/>
    </source>
</evidence>
<proteinExistence type="predicted"/>
<gene>
    <name evidence="2" type="ORF">GHT06_022369</name>
</gene>
<sequence length="178" mass="17994">MGQEVLLLVHPIAKFLFAGLLLAFTIARVSARPQFFPAESAESTAEDEIEGRHFFHRHPYNHRRPFTGHRPFVGPFSSFSGEGIHNSGPFSPGPGNLGPNGQFFGPNIGGSAATALGFANTGNGGGSAIGFGSAGNGAGQATGVGIAQAPLGGFGMGVGLAVATPFGNIAQGQAFSLG</sequence>
<comment type="caution">
    <text evidence="2">The sequence shown here is derived from an EMBL/GenBank/DDBJ whole genome shotgun (WGS) entry which is preliminary data.</text>
</comment>
<dbReference type="AlphaFoldDB" id="A0AAD5L6M3"/>
<evidence type="ECO:0000256" key="1">
    <source>
        <dbReference type="SAM" id="MobiDB-lite"/>
    </source>
</evidence>
<organism evidence="2 3">
    <name type="scientific">Daphnia sinensis</name>
    <dbReference type="NCBI Taxonomy" id="1820382"/>
    <lineage>
        <taxon>Eukaryota</taxon>
        <taxon>Metazoa</taxon>
        <taxon>Ecdysozoa</taxon>
        <taxon>Arthropoda</taxon>
        <taxon>Crustacea</taxon>
        <taxon>Branchiopoda</taxon>
        <taxon>Diplostraca</taxon>
        <taxon>Cladocera</taxon>
        <taxon>Anomopoda</taxon>
        <taxon>Daphniidae</taxon>
        <taxon>Daphnia</taxon>
        <taxon>Daphnia similis group</taxon>
    </lineage>
</organism>
<dbReference type="Proteomes" id="UP000820818">
    <property type="component" value="Linkage Group LG10"/>
</dbReference>
<evidence type="ECO:0000313" key="2">
    <source>
        <dbReference type="EMBL" id="KAI9552033.1"/>
    </source>
</evidence>